<reference evidence="2 3" key="1">
    <citation type="submission" date="2023-01" db="EMBL/GenBank/DDBJ databases">
        <title>Novel species of the genus Vogesella isolated from rivers.</title>
        <authorList>
            <person name="Lu H."/>
        </authorList>
    </citation>
    <scope>NUCLEOTIDE SEQUENCE [LARGE SCALE GENOMIC DNA]</scope>
    <source>
        <strain evidence="2 3">DC21W</strain>
    </source>
</reference>
<evidence type="ECO:0000313" key="2">
    <source>
        <dbReference type="EMBL" id="MDC7717901.1"/>
    </source>
</evidence>
<feature type="transmembrane region" description="Helical" evidence="1">
    <location>
        <begin position="82"/>
        <end position="107"/>
    </location>
</feature>
<keyword evidence="3" id="KW-1185">Reference proteome</keyword>
<feature type="transmembrane region" description="Helical" evidence="1">
    <location>
        <begin position="205"/>
        <end position="224"/>
    </location>
</feature>
<organism evidence="2 3">
    <name type="scientific">Vogesella aquatica</name>
    <dbReference type="NCBI Taxonomy" id="2984206"/>
    <lineage>
        <taxon>Bacteria</taxon>
        <taxon>Pseudomonadati</taxon>
        <taxon>Pseudomonadota</taxon>
        <taxon>Betaproteobacteria</taxon>
        <taxon>Neisseriales</taxon>
        <taxon>Chromobacteriaceae</taxon>
        <taxon>Vogesella</taxon>
    </lineage>
</organism>
<dbReference type="EMBL" id="JAQQLF010000014">
    <property type="protein sequence ID" value="MDC7717901.1"/>
    <property type="molecule type" value="Genomic_DNA"/>
</dbReference>
<accession>A0ABT5IZA7</accession>
<evidence type="ECO:0000256" key="1">
    <source>
        <dbReference type="SAM" id="Phobius"/>
    </source>
</evidence>
<feature type="transmembrane region" description="Helical" evidence="1">
    <location>
        <begin position="6"/>
        <end position="27"/>
    </location>
</feature>
<sequence length="442" mass="50530">MTVQDFLLYFSWASLFSFAMPAFYFFYADYFRGGIKLDLISFVIYFNLIFLIGFSLLLFNFSDVSNSYFSPYPVEKVVGFSLLAFFYFVVFFYYASKFFCHFFLVKLNIDDSRFDLSKIYDFIVVLSWLSFVFLIFHIVFGQDVAIKNFFSMNSTSLELATSRAETTQASGFFGVLVKELLKNYIPLLFPLLLMIRRLGFRSKFFIINLTIAFFASLIATAWFIEKASVVYFGFSILAVHLCFDSNVSFGRVLSYVSVLLFFLVGMFYFFYLNAVEKDGVGYLIQILSHRFTTQAAGYVLALYVFPDYIDFRGISGISGFFASVAGDKFQSTYGILIDFLDPENAAISGAMSSFAVGDAWGLFGIWGVLISPFVCGVYYGLANLPFKGRARVILMPLVIFLFSKPLLASGFYGFLYPVGMLSILLPYWLFLRMFAWRAVCRK</sequence>
<comment type="caution">
    <text evidence="2">The sequence shown here is derived from an EMBL/GenBank/DDBJ whole genome shotgun (WGS) entry which is preliminary data.</text>
</comment>
<keyword evidence="1" id="KW-1133">Transmembrane helix</keyword>
<keyword evidence="1" id="KW-0812">Transmembrane</keyword>
<feature type="transmembrane region" description="Helical" evidence="1">
    <location>
        <begin position="359"/>
        <end position="381"/>
    </location>
</feature>
<protein>
    <recommendedName>
        <fullName evidence="4">Oligosaccharide repeat unit polymerase</fullName>
    </recommendedName>
</protein>
<dbReference type="RefSeq" id="WP_272752211.1">
    <property type="nucleotide sequence ID" value="NZ_JAQQLF010000014.1"/>
</dbReference>
<name>A0ABT5IZA7_9NEIS</name>
<proteinExistence type="predicted"/>
<evidence type="ECO:0008006" key="4">
    <source>
        <dbReference type="Google" id="ProtNLM"/>
    </source>
</evidence>
<dbReference type="Proteomes" id="UP001219956">
    <property type="component" value="Unassembled WGS sequence"/>
</dbReference>
<feature type="transmembrane region" description="Helical" evidence="1">
    <location>
        <begin position="119"/>
        <end position="140"/>
    </location>
</feature>
<gene>
    <name evidence="2" type="ORF">PQU95_11830</name>
</gene>
<feature type="transmembrane region" description="Helical" evidence="1">
    <location>
        <begin position="393"/>
        <end position="414"/>
    </location>
</feature>
<feature type="transmembrane region" description="Helical" evidence="1">
    <location>
        <begin position="252"/>
        <end position="271"/>
    </location>
</feature>
<feature type="transmembrane region" description="Helical" evidence="1">
    <location>
        <begin position="420"/>
        <end position="439"/>
    </location>
</feature>
<keyword evidence="1" id="KW-0472">Membrane</keyword>
<evidence type="ECO:0000313" key="3">
    <source>
        <dbReference type="Proteomes" id="UP001219956"/>
    </source>
</evidence>
<feature type="transmembrane region" description="Helical" evidence="1">
    <location>
        <begin position="39"/>
        <end position="62"/>
    </location>
</feature>